<gene>
    <name evidence="9" type="ORF">JTE90_023896</name>
</gene>
<evidence type="ECO:0000313" key="10">
    <source>
        <dbReference type="Proteomes" id="UP000827092"/>
    </source>
</evidence>
<comment type="similarity">
    <text evidence="2">Belongs to the GST superfamily. Mu family.</text>
</comment>
<dbReference type="FunFam" id="1.20.1050.10:FF:000101">
    <property type="entry name" value="Glutathione S-transferase Mu 4"/>
    <property type="match status" value="1"/>
</dbReference>
<dbReference type="SFLD" id="SFLDS00019">
    <property type="entry name" value="Glutathione_Transferase_(cytos"/>
    <property type="match status" value="1"/>
</dbReference>
<keyword evidence="5" id="KW-0808">Transferase</keyword>
<keyword evidence="10" id="KW-1185">Reference proteome</keyword>
<evidence type="ECO:0000256" key="2">
    <source>
        <dbReference type="ARBA" id="ARBA00005861"/>
    </source>
</evidence>
<comment type="subunit">
    <text evidence="3">Homodimer.</text>
</comment>
<dbReference type="InterPro" id="IPR036282">
    <property type="entry name" value="Glutathione-S-Trfase_C_sf"/>
</dbReference>
<feature type="domain" description="GST C-terminal" evidence="8">
    <location>
        <begin position="90"/>
        <end position="210"/>
    </location>
</feature>
<proteinExistence type="inferred from homology"/>
<evidence type="ECO:0000259" key="8">
    <source>
        <dbReference type="PROSITE" id="PS50405"/>
    </source>
</evidence>
<dbReference type="PROSITE" id="PS50405">
    <property type="entry name" value="GST_CTER"/>
    <property type="match status" value="1"/>
</dbReference>
<evidence type="ECO:0000256" key="5">
    <source>
        <dbReference type="ARBA" id="ARBA00022679"/>
    </source>
</evidence>
<dbReference type="Gene3D" id="3.40.30.10">
    <property type="entry name" value="Glutaredoxin"/>
    <property type="match status" value="1"/>
</dbReference>
<dbReference type="EMBL" id="JAFNEN010000341">
    <property type="protein sequence ID" value="KAG8185287.1"/>
    <property type="molecule type" value="Genomic_DNA"/>
</dbReference>
<dbReference type="InterPro" id="IPR036249">
    <property type="entry name" value="Thioredoxin-like_sf"/>
</dbReference>
<dbReference type="Gene3D" id="1.20.1050.10">
    <property type="match status" value="1"/>
</dbReference>
<dbReference type="InterPro" id="IPR050213">
    <property type="entry name" value="GST_superfamily"/>
</dbReference>
<comment type="catalytic activity">
    <reaction evidence="6">
        <text>RX + glutathione = an S-substituted glutathione + a halide anion + H(+)</text>
        <dbReference type="Rhea" id="RHEA:16437"/>
        <dbReference type="ChEBI" id="CHEBI:15378"/>
        <dbReference type="ChEBI" id="CHEBI:16042"/>
        <dbReference type="ChEBI" id="CHEBI:17792"/>
        <dbReference type="ChEBI" id="CHEBI:57925"/>
        <dbReference type="ChEBI" id="CHEBI:90779"/>
        <dbReference type="EC" id="2.5.1.18"/>
    </reaction>
</comment>
<evidence type="ECO:0000259" key="7">
    <source>
        <dbReference type="PROSITE" id="PS50404"/>
    </source>
</evidence>
<comment type="function">
    <text evidence="1">Conjugation of reduced glutathione to a wide number of exogenous and endogenous hydrophobic electrophiles.</text>
</comment>
<dbReference type="Pfam" id="PF14497">
    <property type="entry name" value="GST_C_3"/>
    <property type="match status" value="1"/>
</dbReference>
<dbReference type="InterPro" id="IPR004046">
    <property type="entry name" value="GST_C"/>
</dbReference>
<dbReference type="InterPro" id="IPR010987">
    <property type="entry name" value="Glutathione-S-Trfase_C-like"/>
</dbReference>
<dbReference type="PANTHER" id="PTHR11571:SF222">
    <property type="entry name" value="GLUTATHIONE TRANSFERASE"/>
    <property type="match status" value="1"/>
</dbReference>
<reference evidence="9 10" key="1">
    <citation type="journal article" date="2022" name="Nat. Ecol. Evol.">
        <title>A masculinizing supergene underlies an exaggerated male reproductive morph in a spider.</title>
        <authorList>
            <person name="Hendrickx F."/>
            <person name="De Corte Z."/>
            <person name="Sonet G."/>
            <person name="Van Belleghem S.M."/>
            <person name="Kostlbacher S."/>
            <person name="Vangestel C."/>
        </authorList>
    </citation>
    <scope>NUCLEOTIDE SEQUENCE [LARGE SCALE GENOMIC DNA]</scope>
    <source>
        <strain evidence="9">W744_W776</strain>
    </source>
</reference>
<evidence type="ECO:0000256" key="3">
    <source>
        <dbReference type="ARBA" id="ARBA00011738"/>
    </source>
</evidence>
<dbReference type="GO" id="GO:0042178">
    <property type="term" value="P:xenobiotic catabolic process"/>
    <property type="evidence" value="ECO:0007669"/>
    <property type="project" value="UniProtKB-ARBA"/>
</dbReference>
<dbReference type="SFLD" id="SFLDG01205">
    <property type="entry name" value="AMPS.1"/>
    <property type="match status" value="1"/>
</dbReference>
<feature type="domain" description="GST N-terminal" evidence="7">
    <location>
        <begin position="3"/>
        <end position="88"/>
    </location>
</feature>
<accession>A0AAV6ULK6</accession>
<evidence type="ECO:0000313" key="9">
    <source>
        <dbReference type="EMBL" id="KAG8185287.1"/>
    </source>
</evidence>
<dbReference type="GO" id="GO:0004364">
    <property type="term" value="F:glutathione transferase activity"/>
    <property type="evidence" value="ECO:0007669"/>
    <property type="project" value="UniProtKB-EC"/>
</dbReference>
<name>A0AAV6ULK6_9ARAC</name>
<dbReference type="AlphaFoldDB" id="A0AAV6ULK6"/>
<sequence length="231" mass="27220">MSSKPLLGYWELRGRAAPIRYLLHYKGIDFEEKNYAFDNFGSAWFKEDKFNVGLDFPNLPYYIDGPNVKLTQTLAILRYLGRRYGLQGTTEQSIQRVEVAEQQLYQLRDNLRTLCANVEEFDKLRPEYLSNLQGDLGRFEAFLGYRKFIAGDEITYVDFLAYEMLDVYGYFTKGMVFQDFKRLGDYRLRVRSLPSLKSYLESPEYNRWPIWAPFLAWGGRGPEPVWETARL</sequence>
<evidence type="ECO:0000256" key="1">
    <source>
        <dbReference type="ARBA" id="ARBA00003701"/>
    </source>
</evidence>
<dbReference type="SFLD" id="SFLDG00363">
    <property type="entry name" value="AMPS_(cytGST):_Alpha-__Mu-__Pi"/>
    <property type="match status" value="1"/>
</dbReference>
<protein>
    <recommendedName>
        <fullName evidence="4">glutathione transferase</fullName>
        <ecNumber evidence="4">2.5.1.18</ecNumber>
    </recommendedName>
</protein>
<evidence type="ECO:0000256" key="4">
    <source>
        <dbReference type="ARBA" id="ARBA00012452"/>
    </source>
</evidence>
<dbReference type="Pfam" id="PF02798">
    <property type="entry name" value="GST_N"/>
    <property type="match status" value="1"/>
</dbReference>
<dbReference type="GO" id="GO:0006749">
    <property type="term" value="P:glutathione metabolic process"/>
    <property type="evidence" value="ECO:0007669"/>
    <property type="project" value="TreeGrafter"/>
</dbReference>
<dbReference type="SUPFAM" id="SSF47616">
    <property type="entry name" value="GST C-terminal domain-like"/>
    <property type="match status" value="1"/>
</dbReference>
<dbReference type="SUPFAM" id="SSF52833">
    <property type="entry name" value="Thioredoxin-like"/>
    <property type="match status" value="1"/>
</dbReference>
<dbReference type="PANTHER" id="PTHR11571">
    <property type="entry name" value="GLUTATHIONE S-TRANSFERASE"/>
    <property type="match status" value="1"/>
</dbReference>
<dbReference type="InterPro" id="IPR040079">
    <property type="entry name" value="Glutathione_S-Trfase"/>
</dbReference>
<organism evidence="9 10">
    <name type="scientific">Oedothorax gibbosus</name>
    <dbReference type="NCBI Taxonomy" id="931172"/>
    <lineage>
        <taxon>Eukaryota</taxon>
        <taxon>Metazoa</taxon>
        <taxon>Ecdysozoa</taxon>
        <taxon>Arthropoda</taxon>
        <taxon>Chelicerata</taxon>
        <taxon>Arachnida</taxon>
        <taxon>Araneae</taxon>
        <taxon>Araneomorphae</taxon>
        <taxon>Entelegynae</taxon>
        <taxon>Araneoidea</taxon>
        <taxon>Linyphiidae</taxon>
        <taxon>Erigoninae</taxon>
        <taxon>Oedothorax</taxon>
    </lineage>
</organism>
<dbReference type="EC" id="2.5.1.18" evidence="4"/>
<evidence type="ECO:0000256" key="6">
    <source>
        <dbReference type="ARBA" id="ARBA00047960"/>
    </source>
</evidence>
<dbReference type="PROSITE" id="PS50404">
    <property type="entry name" value="GST_NTER"/>
    <property type="match status" value="1"/>
</dbReference>
<dbReference type="InterPro" id="IPR004045">
    <property type="entry name" value="Glutathione_S-Trfase_N"/>
</dbReference>
<dbReference type="Proteomes" id="UP000827092">
    <property type="component" value="Unassembled WGS sequence"/>
</dbReference>
<comment type="caution">
    <text evidence="9">The sequence shown here is derived from an EMBL/GenBank/DDBJ whole genome shotgun (WGS) entry which is preliminary data.</text>
</comment>